<dbReference type="Gene3D" id="3.90.550.10">
    <property type="entry name" value="Spore Coat Polysaccharide Biosynthesis Protein SpsA, Chain A"/>
    <property type="match status" value="1"/>
</dbReference>
<dbReference type="Pfam" id="PF13692">
    <property type="entry name" value="Glyco_trans_1_4"/>
    <property type="match status" value="1"/>
</dbReference>
<dbReference type="EC" id="2.4.-.-" evidence="3"/>
<keyword evidence="3" id="KW-0808">Transferase</keyword>
<dbReference type="CDD" id="cd04186">
    <property type="entry name" value="GT_2_like_c"/>
    <property type="match status" value="1"/>
</dbReference>
<feature type="region of interest" description="Disordered" evidence="1">
    <location>
        <begin position="151"/>
        <end position="170"/>
    </location>
</feature>
<reference evidence="3 4" key="1">
    <citation type="submission" date="2022-06" db="EMBL/GenBank/DDBJ databases">
        <title>Endosaccharibacter gen. nov., sp. nov., endophytic bacteria isolated from sugarcane.</title>
        <authorList>
            <person name="Pitiwittayakul N."/>
            <person name="Yukphan P."/>
            <person name="Charoenyingcharoen P."/>
            <person name="Tanasupawat S."/>
        </authorList>
    </citation>
    <scope>NUCLEOTIDE SEQUENCE [LARGE SCALE GENOMIC DNA]</scope>
    <source>
        <strain evidence="3 4">KSS8</strain>
    </source>
</reference>
<evidence type="ECO:0000256" key="1">
    <source>
        <dbReference type="SAM" id="MobiDB-lite"/>
    </source>
</evidence>
<evidence type="ECO:0000313" key="4">
    <source>
        <dbReference type="Proteomes" id="UP001524587"/>
    </source>
</evidence>
<dbReference type="GO" id="GO:0016757">
    <property type="term" value="F:glycosyltransferase activity"/>
    <property type="evidence" value="ECO:0007669"/>
    <property type="project" value="UniProtKB-KW"/>
</dbReference>
<sequence>MSDLAPEPPVPELDEAQAEIAALRQALLLAESRLLTIRQSENHERVLRIDAEARCAAPPDALDRVAVLQAAVEARDAALDGLRAQLGAIENSVVWRASWPLRRMLDRHPRLARMGRRAAKAGWWTLTGQWKKRLAARRDWHALQAAQGSAAPAAGPLLPPGGPAVRAPALPAPARLDPPLDLPTSDTPSVSVIVPCFGQVPVTLRCLRAIAAAETLTPFEVIVAEDASGDPAIDLLAQVGGLRLLRNARNLGFLHNCNEAALSARGRYLLFLNNDTEPMPGFLDALVRAIEAVPRAGLVGAKLLFPDGRLQEAGGIIWQDGTGWNYGRNDDANRPEYATLRDTDYVSGAAMLLRRDLFEALDGFDPVFAPAYYEDTDLAFRIRARGLRVLVQPSSLVIHHEGVSHGTDITAGIKQNQEVNRHRFLSRWPKLLASEHFPSGQQPMRAAEHARHAFTILVIDHYVPEPDRDAGSRSTLAILRALRDAGWVVRFWPANRQRNEYTPILETMGIVVLDHRLPLGFDEWIGREGHQFDHALVMRPAVAPEFLSGLMTRTTARLSFYGHDIHHLRMRRQAALTDDAALSREADAMERREHALWALFDTVIYPSAVEAERVRAAVPQARARAIVPFAFDRAPARPAPPPGRTVLFVAGFAHPPNIDAACWLAADILPRLRRIVPDASLVLAGSHPTRAVQALAGDGITVTGALSEDALRAQYREARAAVVPLRAGAGVKGKVVEALAHGLPLVTTPIGAEGIAELESVASVSDDPDRIADALAALLTDDRLWRERSGAQQALAARCFSQQALSDSVLRALLDPPDA</sequence>
<dbReference type="EMBL" id="JAMSKV010000006">
    <property type="protein sequence ID" value="MCQ8278453.1"/>
    <property type="molecule type" value="Genomic_DNA"/>
</dbReference>
<keyword evidence="3" id="KW-0328">Glycosyltransferase</keyword>
<dbReference type="InterPro" id="IPR001173">
    <property type="entry name" value="Glyco_trans_2-like"/>
</dbReference>
<gene>
    <name evidence="3" type="ORF">NFI95_08300</name>
</gene>
<dbReference type="SUPFAM" id="SSF53756">
    <property type="entry name" value="UDP-Glycosyltransferase/glycogen phosphorylase"/>
    <property type="match status" value="1"/>
</dbReference>
<name>A0ABT1W6S4_9PROT</name>
<organism evidence="3 4">
    <name type="scientific">Endosaccharibacter trunci</name>
    <dbReference type="NCBI Taxonomy" id="2812733"/>
    <lineage>
        <taxon>Bacteria</taxon>
        <taxon>Pseudomonadati</taxon>
        <taxon>Pseudomonadota</taxon>
        <taxon>Alphaproteobacteria</taxon>
        <taxon>Acetobacterales</taxon>
        <taxon>Acetobacteraceae</taxon>
        <taxon>Endosaccharibacter</taxon>
    </lineage>
</organism>
<dbReference type="Gene3D" id="3.40.50.2000">
    <property type="entry name" value="Glycogen Phosphorylase B"/>
    <property type="match status" value="1"/>
</dbReference>
<dbReference type="SUPFAM" id="SSF53448">
    <property type="entry name" value="Nucleotide-diphospho-sugar transferases"/>
    <property type="match status" value="1"/>
</dbReference>
<dbReference type="InterPro" id="IPR029044">
    <property type="entry name" value="Nucleotide-diphossugar_trans"/>
</dbReference>
<evidence type="ECO:0000313" key="3">
    <source>
        <dbReference type="EMBL" id="MCQ8278453.1"/>
    </source>
</evidence>
<dbReference type="RefSeq" id="WP_422863933.1">
    <property type="nucleotide sequence ID" value="NZ_JAMSKV010000006.1"/>
</dbReference>
<comment type="caution">
    <text evidence="3">The sequence shown here is derived from an EMBL/GenBank/DDBJ whole genome shotgun (WGS) entry which is preliminary data.</text>
</comment>
<keyword evidence="4" id="KW-1185">Reference proteome</keyword>
<dbReference type="PANTHER" id="PTHR43179:SF7">
    <property type="entry name" value="RHAMNOSYLTRANSFERASE WBBL"/>
    <property type="match status" value="1"/>
</dbReference>
<proteinExistence type="predicted"/>
<feature type="domain" description="Glycosyltransferase 2-like" evidence="2">
    <location>
        <begin position="191"/>
        <end position="359"/>
    </location>
</feature>
<accession>A0ABT1W6S4</accession>
<dbReference type="Proteomes" id="UP001524587">
    <property type="component" value="Unassembled WGS sequence"/>
</dbReference>
<dbReference type="PANTHER" id="PTHR43179">
    <property type="entry name" value="RHAMNOSYLTRANSFERASE WBBL"/>
    <property type="match status" value="1"/>
</dbReference>
<dbReference type="CDD" id="cd03801">
    <property type="entry name" value="GT4_PimA-like"/>
    <property type="match status" value="1"/>
</dbReference>
<dbReference type="Pfam" id="PF00535">
    <property type="entry name" value="Glycos_transf_2"/>
    <property type="match status" value="1"/>
</dbReference>
<evidence type="ECO:0000259" key="2">
    <source>
        <dbReference type="Pfam" id="PF00535"/>
    </source>
</evidence>
<protein>
    <submittedName>
        <fullName evidence="3">Glycosyltransferase</fullName>
        <ecNumber evidence="3">2.4.-.-</ecNumber>
    </submittedName>
</protein>